<reference evidence="2" key="1">
    <citation type="journal article" date="2023" name="Mol. Phylogenet. Evol.">
        <title>Genome-scale phylogeny and comparative genomics of the fungal order Sordariales.</title>
        <authorList>
            <person name="Hensen N."/>
            <person name="Bonometti L."/>
            <person name="Westerberg I."/>
            <person name="Brannstrom I.O."/>
            <person name="Guillou S."/>
            <person name="Cros-Aarteil S."/>
            <person name="Calhoun S."/>
            <person name="Haridas S."/>
            <person name="Kuo A."/>
            <person name="Mondo S."/>
            <person name="Pangilinan J."/>
            <person name="Riley R."/>
            <person name="LaButti K."/>
            <person name="Andreopoulos B."/>
            <person name="Lipzen A."/>
            <person name="Chen C."/>
            <person name="Yan M."/>
            <person name="Daum C."/>
            <person name="Ng V."/>
            <person name="Clum A."/>
            <person name="Steindorff A."/>
            <person name="Ohm R.A."/>
            <person name="Martin F."/>
            <person name="Silar P."/>
            <person name="Natvig D.O."/>
            <person name="Lalanne C."/>
            <person name="Gautier V."/>
            <person name="Ament-Velasquez S.L."/>
            <person name="Kruys A."/>
            <person name="Hutchinson M.I."/>
            <person name="Powell A.J."/>
            <person name="Barry K."/>
            <person name="Miller A.N."/>
            <person name="Grigoriev I.V."/>
            <person name="Debuchy R."/>
            <person name="Gladieux P."/>
            <person name="Hiltunen Thoren M."/>
            <person name="Johannesson H."/>
        </authorList>
    </citation>
    <scope>NUCLEOTIDE SEQUENCE [LARGE SCALE GENOMIC DNA]</scope>
    <source>
        <strain evidence="2">CBS 340.73</strain>
    </source>
</reference>
<dbReference type="EMBL" id="MU853860">
    <property type="protein sequence ID" value="KAK3937228.1"/>
    <property type="molecule type" value="Genomic_DNA"/>
</dbReference>
<keyword evidence="2" id="KW-1185">Reference proteome</keyword>
<protein>
    <submittedName>
        <fullName evidence="1">Uncharacterized protein</fullName>
    </submittedName>
</protein>
<feature type="non-terminal residue" evidence="1">
    <location>
        <position position="68"/>
    </location>
</feature>
<sequence>MAPQLAPSQREQIHAMILCRLPNNKKAETVDCSERAVRRIQSRLRRYGTTTAPSNRVGREMKITPLMR</sequence>
<gene>
    <name evidence="1" type="ORF">QBC46DRAFT_226970</name>
</gene>
<dbReference type="Proteomes" id="UP001303473">
    <property type="component" value="Unassembled WGS sequence"/>
</dbReference>
<proteinExistence type="predicted"/>
<organism evidence="1 2">
    <name type="scientific">Diplogelasinospora grovesii</name>
    <dbReference type="NCBI Taxonomy" id="303347"/>
    <lineage>
        <taxon>Eukaryota</taxon>
        <taxon>Fungi</taxon>
        <taxon>Dikarya</taxon>
        <taxon>Ascomycota</taxon>
        <taxon>Pezizomycotina</taxon>
        <taxon>Sordariomycetes</taxon>
        <taxon>Sordariomycetidae</taxon>
        <taxon>Sordariales</taxon>
        <taxon>Diplogelasinosporaceae</taxon>
        <taxon>Diplogelasinospora</taxon>
    </lineage>
</organism>
<comment type="caution">
    <text evidence="1">The sequence shown here is derived from an EMBL/GenBank/DDBJ whole genome shotgun (WGS) entry which is preliminary data.</text>
</comment>
<evidence type="ECO:0000313" key="1">
    <source>
        <dbReference type="EMBL" id="KAK3937228.1"/>
    </source>
</evidence>
<accession>A0AAN6N2W2</accession>
<dbReference type="AlphaFoldDB" id="A0AAN6N2W2"/>
<evidence type="ECO:0000313" key="2">
    <source>
        <dbReference type="Proteomes" id="UP001303473"/>
    </source>
</evidence>
<name>A0AAN6N2W2_9PEZI</name>